<feature type="transmembrane region" description="Helical" evidence="22">
    <location>
        <begin position="132"/>
        <end position="151"/>
    </location>
</feature>
<dbReference type="Gene3D" id="3.40.1110.10">
    <property type="entry name" value="Calcium-transporting ATPase, cytoplasmic domain N"/>
    <property type="match status" value="1"/>
</dbReference>
<evidence type="ECO:0000256" key="10">
    <source>
        <dbReference type="ARBA" id="ARBA00022796"/>
    </source>
</evidence>
<dbReference type="InterPro" id="IPR023298">
    <property type="entry name" value="ATPase_P-typ_TM_dom_sf"/>
</dbReference>
<dbReference type="PRINTS" id="PR00119">
    <property type="entry name" value="CATATPASE"/>
</dbReference>
<dbReference type="Proteomes" id="UP000293345">
    <property type="component" value="Unassembled WGS sequence"/>
</dbReference>
<dbReference type="NCBIfam" id="TIGR01511">
    <property type="entry name" value="ATPase-IB1_Cu"/>
    <property type="match status" value="1"/>
</dbReference>
<evidence type="ECO:0000256" key="22">
    <source>
        <dbReference type="RuleBase" id="RU362081"/>
    </source>
</evidence>
<accession>A0A4V1QTN7</accession>
<dbReference type="OrthoDB" id="7059309at2"/>
<keyword evidence="14 22" id="KW-1133">Transmembrane helix</keyword>
<dbReference type="Gene3D" id="2.70.150.10">
    <property type="entry name" value="Calcium-transporting ATPase, cytoplasmic transduction domain A"/>
    <property type="match status" value="1"/>
</dbReference>
<evidence type="ECO:0000256" key="8">
    <source>
        <dbReference type="ARBA" id="ARBA00022737"/>
    </source>
</evidence>
<evidence type="ECO:0000256" key="7">
    <source>
        <dbReference type="ARBA" id="ARBA00022723"/>
    </source>
</evidence>
<evidence type="ECO:0000256" key="17">
    <source>
        <dbReference type="ARBA" id="ARBA00023136"/>
    </source>
</evidence>
<dbReference type="InterPro" id="IPR036163">
    <property type="entry name" value="HMA_dom_sf"/>
</dbReference>
<dbReference type="SUPFAM" id="SSF55008">
    <property type="entry name" value="HMA, heavy metal-associated domain"/>
    <property type="match status" value="2"/>
</dbReference>
<gene>
    <name evidence="24" type="ORF">ET524_00290</name>
</gene>
<name>A0A4V1QTN7_9ACTN</name>
<sequence>MKRTFDVTGMTCAACSSRVEKATAGVAGVDGVAVNLLKNSMEVEYDGSDAVAAAISAAVENAGYGAFLRPEPGQAGAAAHAARPVNDAAAEAKRVKVRLIVSFCFTIPLFYLSMGHMMGWPLPDIFLGHENMLTFAFTQFLLLLPVIFVNFKFFRVGFKTLAHGAPNMDSLIALGSAASTIYGIAAIYRIGWGMGHGDVDFAHAAAMDLYFESAAMILTLITLGKYFEARAKGKTTDAITKLMDLTPKEATRRGSDGSEQRVPVEQVRVGDVLVVKAGEGVPVDGVVLEGEGVVDESVITGESVPVGKRPGDTVTGATVNTTGWFAMRADRVGADTTLAGIIRLVDEATSTKAPIEKIADKIAGVFVPVVICIAVAAFILWMALSGDVSTALTHAISVLVISCPCALGLATPTAIMVGTGRGATSGILIKSAEALEVAHDVKTVVFDKTGTLTTGKPAVTDVVCAAGVDASALASLARSVEQRSEHPLAQAVVAWADGAGAQLQPVDAFEQVPGGGVRATVGGAAALAGNAQLMGQHGIDVSAFESRAHQLADKGKTPLYFASAGRALGMIAVADTVKSTSAAAIAELSAMGIRTVMLTGDNERTARAIGASVGVDEVIAGVLPEGKEREVRHLSAQGRVAMVGDGINDAPALARADVGIAIGAGTDIAIDSGDVVLMRSDVLDVPAAIQLSRSTLRNIKQNLFWALIYNTVCIPVAAGLFSFAGFTLNPMIAAAAMSCSSVCVVSNALRLRGWKPAFTTQAAQQVLAKRKEAQHNEAVADASAPELDTVGTDAGEPAEQEIIMEKKLTVEGMMCQHCVAHVKKALEGVEGVSEAVVDLDAGTAVAKLTADVADDVLTAAVVDAGYEVKGIE</sequence>
<dbReference type="PROSITE" id="PS50846">
    <property type="entry name" value="HMA_2"/>
    <property type="match status" value="2"/>
</dbReference>
<keyword evidence="5 22" id="KW-1003">Cell membrane</keyword>
<evidence type="ECO:0000256" key="5">
    <source>
        <dbReference type="ARBA" id="ARBA00022475"/>
    </source>
</evidence>
<protein>
    <recommendedName>
        <fullName evidence="3">Copper-exporting P-type ATPase</fullName>
    </recommendedName>
    <alternativeName>
        <fullName evidence="18">Copper-exporting P-type ATPase A</fullName>
    </alternativeName>
    <alternativeName>
        <fullName evidence="19">Cu(+)-exporting ATPase</fullName>
    </alternativeName>
    <alternativeName>
        <fullName evidence="21">Probable copper-transporting ATPase SynA</fullName>
    </alternativeName>
</protein>
<dbReference type="GO" id="GO:0005886">
    <property type="term" value="C:plasma membrane"/>
    <property type="evidence" value="ECO:0007669"/>
    <property type="project" value="UniProtKB-SubCell"/>
</dbReference>
<comment type="subcellular location">
    <subcellularLocation>
        <location evidence="1">Cell membrane</location>
        <topology evidence="1">Multi-pass membrane protein</topology>
    </subcellularLocation>
</comment>
<keyword evidence="12" id="KW-0460">Magnesium</keyword>
<dbReference type="PANTHER" id="PTHR43520">
    <property type="entry name" value="ATP7, ISOFORM B"/>
    <property type="match status" value="1"/>
</dbReference>
<reference evidence="24 25" key="1">
    <citation type="submission" date="2019-01" db="EMBL/GenBank/DDBJ databases">
        <title>Senegalimassilia sp. nov. KGMB04484 isolated human feces.</title>
        <authorList>
            <person name="Han K.-I."/>
            <person name="Kim J.-S."/>
            <person name="Lee K.C."/>
            <person name="Suh M.K."/>
            <person name="Eom M.K."/>
            <person name="Lee J.H."/>
            <person name="Park S.-H."/>
            <person name="Kang S.W."/>
            <person name="Park J.-E."/>
            <person name="Oh B.S."/>
            <person name="Yu S.Y."/>
            <person name="Choi S.-H."/>
            <person name="Lee D.H."/>
            <person name="Yoon H."/>
            <person name="Kim B.-Y."/>
            <person name="Lee J.H."/>
            <person name="Lee J.-S."/>
        </authorList>
    </citation>
    <scope>NUCLEOTIDE SEQUENCE [LARGE SCALE GENOMIC DNA]</scope>
    <source>
        <strain evidence="24 25">KGMB04484</strain>
    </source>
</reference>
<dbReference type="SFLD" id="SFLDS00003">
    <property type="entry name" value="Haloacid_Dehalogenase"/>
    <property type="match status" value="1"/>
</dbReference>
<dbReference type="InterPro" id="IPR059000">
    <property type="entry name" value="ATPase_P-type_domA"/>
</dbReference>
<keyword evidence="7 22" id="KW-0479">Metal-binding</keyword>
<dbReference type="InterPro" id="IPR017969">
    <property type="entry name" value="Heavy-metal-associated_CS"/>
</dbReference>
<dbReference type="GO" id="GO:0016887">
    <property type="term" value="F:ATP hydrolysis activity"/>
    <property type="evidence" value="ECO:0007669"/>
    <property type="project" value="InterPro"/>
</dbReference>
<dbReference type="InterPro" id="IPR006121">
    <property type="entry name" value="HMA_dom"/>
</dbReference>
<keyword evidence="13" id="KW-1278">Translocase</keyword>
<dbReference type="FunFam" id="3.30.70.100:FF:000001">
    <property type="entry name" value="ATPase copper transporting beta"/>
    <property type="match status" value="1"/>
</dbReference>
<dbReference type="PROSITE" id="PS01047">
    <property type="entry name" value="HMA_1"/>
    <property type="match status" value="1"/>
</dbReference>
<evidence type="ECO:0000256" key="20">
    <source>
        <dbReference type="ARBA" id="ARBA00037427"/>
    </source>
</evidence>
<dbReference type="InterPro" id="IPR001757">
    <property type="entry name" value="P_typ_ATPase"/>
</dbReference>
<evidence type="ECO:0000256" key="14">
    <source>
        <dbReference type="ARBA" id="ARBA00022989"/>
    </source>
</evidence>
<dbReference type="GO" id="GO:0055070">
    <property type="term" value="P:copper ion homeostasis"/>
    <property type="evidence" value="ECO:0007669"/>
    <property type="project" value="TreeGrafter"/>
</dbReference>
<evidence type="ECO:0000256" key="21">
    <source>
        <dbReference type="ARBA" id="ARBA00069640"/>
    </source>
</evidence>
<feature type="transmembrane region" description="Helical" evidence="22">
    <location>
        <begin position="210"/>
        <end position="227"/>
    </location>
</feature>
<keyword evidence="6 22" id="KW-0812">Transmembrane</keyword>
<dbReference type="NCBIfam" id="TIGR01494">
    <property type="entry name" value="ATPase_P-type"/>
    <property type="match status" value="1"/>
</dbReference>
<dbReference type="Pfam" id="PF00702">
    <property type="entry name" value="Hydrolase"/>
    <property type="match status" value="1"/>
</dbReference>
<evidence type="ECO:0000256" key="19">
    <source>
        <dbReference type="ARBA" id="ARBA00033239"/>
    </source>
</evidence>
<dbReference type="InterPro" id="IPR044492">
    <property type="entry name" value="P_typ_ATPase_HD_dom"/>
</dbReference>
<dbReference type="InterPro" id="IPR018303">
    <property type="entry name" value="ATPase_P-typ_P_site"/>
</dbReference>
<dbReference type="NCBIfam" id="TIGR01525">
    <property type="entry name" value="ATPase-IB_hvy"/>
    <property type="match status" value="1"/>
</dbReference>
<dbReference type="EMBL" id="SDPW01000001">
    <property type="protein sequence ID" value="RXZ53107.1"/>
    <property type="molecule type" value="Genomic_DNA"/>
</dbReference>
<comment type="similarity">
    <text evidence="2 22">Belongs to the cation transport ATPase (P-type) (TC 3.A.3) family. Type IB subfamily.</text>
</comment>
<evidence type="ECO:0000256" key="11">
    <source>
        <dbReference type="ARBA" id="ARBA00022840"/>
    </source>
</evidence>
<evidence type="ECO:0000313" key="24">
    <source>
        <dbReference type="EMBL" id="RXZ53107.1"/>
    </source>
</evidence>
<feature type="transmembrane region" description="Helical" evidence="22">
    <location>
        <begin position="171"/>
        <end position="190"/>
    </location>
</feature>
<evidence type="ECO:0000256" key="15">
    <source>
        <dbReference type="ARBA" id="ARBA00023008"/>
    </source>
</evidence>
<keyword evidence="15" id="KW-0186">Copper</keyword>
<dbReference type="PRINTS" id="PR00943">
    <property type="entry name" value="CUATPASE"/>
</dbReference>
<dbReference type="RefSeq" id="WP_129422838.1">
    <property type="nucleotide sequence ID" value="NZ_SDPW01000001.1"/>
</dbReference>
<dbReference type="CDD" id="cd00371">
    <property type="entry name" value="HMA"/>
    <property type="match status" value="2"/>
</dbReference>
<dbReference type="InterPro" id="IPR023214">
    <property type="entry name" value="HAD_sf"/>
</dbReference>
<dbReference type="InterPro" id="IPR008250">
    <property type="entry name" value="ATPase_P-typ_transduc_dom_A_sf"/>
</dbReference>
<dbReference type="PANTHER" id="PTHR43520:SF8">
    <property type="entry name" value="P-TYPE CU(+) TRANSPORTER"/>
    <property type="match status" value="1"/>
</dbReference>
<dbReference type="SUPFAM" id="SSF81653">
    <property type="entry name" value="Calcium ATPase, transduction domain A"/>
    <property type="match status" value="1"/>
</dbReference>
<evidence type="ECO:0000256" key="2">
    <source>
        <dbReference type="ARBA" id="ARBA00006024"/>
    </source>
</evidence>
<evidence type="ECO:0000256" key="13">
    <source>
        <dbReference type="ARBA" id="ARBA00022967"/>
    </source>
</evidence>
<feature type="domain" description="HMA" evidence="23">
    <location>
        <begin position="804"/>
        <end position="869"/>
    </location>
</feature>
<dbReference type="NCBIfam" id="TIGR00003">
    <property type="entry name" value="copper ion binding protein"/>
    <property type="match status" value="2"/>
</dbReference>
<evidence type="ECO:0000256" key="4">
    <source>
        <dbReference type="ARBA" id="ARBA00022448"/>
    </source>
</evidence>
<organism evidence="24 25">
    <name type="scientific">Senegalimassilia faecalis</name>
    <dbReference type="NCBI Taxonomy" id="2509433"/>
    <lineage>
        <taxon>Bacteria</taxon>
        <taxon>Bacillati</taxon>
        <taxon>Actinomycetota</taxon>
        <taxon>Coriobacteriia</taxon>
        <taxon>Coriobacteriales</taxon>
        <taxon>Coriobacteriaceae</taxon>
        <taxon>Senegalimassilia</taxon>
    </lineage>
</organism>
<dbReference type="GO" id="GO:0005524">
    <property type="term" value="F:ATP binding"/>
    <property type="evidence" value="ECO:0007669"/>
    <property type="project" value="UniProtKB-UniRule"/>
</dbReference>
<keyword evidence="10" id="KW-0187">Copper transport</keyword>
<dbReference type="FunFam" id="2.70.150.10:FF:000020">
    <property type="entry name" value="Copper-exporting P-type ATPase A"/>
    <property type="match status" value="1"/>
</dbReference>
<feature type="transmembrane region" description="Helical" evidence="22">
    <location>
        <begin position="362"/>
        <end position="384"/>
    </location>
</feature>
<dbReference type="Gene3D" id="3.30.70.100">
    <property type="match status" value="2"/>
</dbReference>
<comment type="caution">
    <text evidence="24">The sequence shown here is derived from an EMBL/GenBank/DDBJ whole genome shotgun (WGS) entry which is preliminary data.</text>
</comment>
<evidence type="ECO:0000256" key="12">
    <source>
        <dbReference type="ARBA" id="ARBA00022842"/>
    </source>
</evidence>
<proteinExistence type="inferred from homology"/>
<dbReference type="Pfam" id="PF00403">
    <property type="entry name" value="HMA"/>
    <property type="match status" value="2"/>
</dbReference>
<dbReference type="InterPro" id="IPR023299">
    <property type="entry name" value="ATPase_P-typ_cyto_dom_N"/>
</dbReference>
<comment type="function">
    <text evidence="20">Involved in copper transport.</text>
</comment>
<dbReference type="Gene3D" id="3.40.50.1000">
    <property type="entry name" value="HAD superfamily/HAD-like"/>
    <property type="match status" value="1"/>
</dbReference>
<feature type="transmembrane region" description="Helical" evidence="22">
    <location>
        <begin position="99"/>
        <end position="120"/>
    </location>
</feature>
<feature type="domain" description="HMA" evidence="23">
    <location>
        <begin position="1"/>
        <end position="67"/>
    </location>
</feature>
<feature type="transmembrane region" description="Helical" evidence="22">
    <location>
        <begin position="396"/>
        <end position="417"/>
    </location>
</feature>
<feature type="transmembrane region" description="Helical" evidence="22">
    <location>
        <begin position="703"/>
        <end position="725"/>
    </location>
</feature>
<dbReference type="GO" id="GO:0005507">
    <property type="term" value="F:copper ion binding"/>
    <property type="evidence" value="ECO:0007669"/>
    <property type="project" value="InterPro"/>
</dbReference>
<dbReference type="SUPFAM" id="SSF81665">
    <property type="entry name" value="Calcium ATPase, transmembrane domain M"/>
    <property type="match status" value="1"/>
</dbReference>
<keyword evidence="17 22" id="KW-0472">Membrane</keyword>
<dbReference type="AlphaFoldDB" id="A0A4V1QTN7"/>
<evidence type="ECO:0000313" key="25">
    <source>
        <dbReference type="Proteomes" id="UP000293345"/>
    </source>
</evidence>
<dbReference type="InterPro" id="IPR006122">
    <property type="entry name" value="HMA_Cu_ion-bd"/>
</dbReference>
<keyword evidence="4" id="KW-0813">Transport</keyword>
<dbReference type="SFLD" id="SFLDG00002">
    <property type="entry name" value="C1.7:_P-type_atpase_like"/>
    <property type="match status" value="1"/>
</dbReference>
<dbReference type="SUPFAM" id="SSF56784">
    <property type="entry name" value="HAD-like"/>
    <property type="match status" value="1"/>
</dbReference>
<dbReference type="CDD" id="cd02094">
    <property type="entry name" value="P-type_ATPase_Cu-like"/>
    <property type="match status" value="1"/>
</dbReference>
<evidence type="ECO:0000256" key="9">
    <source>
        <dbReference type="ARBA" id="ARBA00022741"/>
    </source>
</evidence>
<dbReference type="InterPro" id="IPR036412">
    <property type="entry name" value="HAD-like_sf"/>
</dbReference>
<evidence type="ECO:0000256" key="3">
    <source>
        <dbReference type="ARBA" id="ARBA00015102"/>
    </source>
</evidence>
<evidence type="ECO:0000256" key="18">
    <source>
        <dbReference type="ARBA" id="ARBA00029719"/>
    </source>
</evidence>
<evidence type="ECO:0000256" key="6">
    <source>
        <dbReference type="ARBA" id="ARBA00022692"/>
    </source>
</evidence>
<keyword evidence="8" id="KW-0677">Repeat</keyword>
<dbReference type="InterPro" id="IPR027256">
    <property type="entry name" value="P-typ_ATPase_IB"/>
</dbReference>
<evidence type="ECO:0000256" key="16">
    <source>
        <dbReference type="ARBA" id="ARBA00023065"/>
    </source>
</evidence>
<keyword evidence="25" id="KW-1185">Reference proteome</keyword>
<keyword evidence="9 22" id="KW-0547">Nucleotide-binding</keyword>
<dbReference type="GO" id="GO:0043682">
    <property type="term" value="F:P-type divalent copper transporter activity"/>
    <property type="evidence" value="ECO:0007669"/>
    <property type="project" value="TreeGrafter"/>
</dbReference>
<keyword evidence="11 22" id="KW-0067">ATP-binding</keyword>
<evidence type="ECO:0000259" key="23">
    <source>
        <dbReference type="PROSITE" id="PS50846"/>
    </source>
</evidence>
<keyword evidence="16" id="KW-0406">Ion transport</keyword>
<dbReference type="PROSITE" id="PS00154">
    <property type="entry name" value="ATPASE_E1_E2"/>
    <property type="match status" value="1"/>
</dbReference>
<dbReference type="Pfam" id="PF00122">
    <property type="entry name" value="E1-E2_ATPase"/>
    <property type="match status" value="1"/>
</dbReference>
<dbReference type="SFLD" id="SFLDF00027">
    <property type="entry name" value="p-type_atpase"/>
    <property type="match status" value="1"/>
</dbReference>
<evidence type="ECO:0000256" key="1">
    <source>
        <dbReference type="ARBA" id="ARBA00004651"/>
    </source>
</evidence>